<comment type="similarity">
    <text evidence="2">Belongs to the polysaccharide deacetylase family.</text>
</comment>
<feature type="chain" id="PRO_5021250939" description="Chitooligosaccharide deacetylase" evidence="6">
    <location>
        <begin position="30"/>
        <end position="437"/>
    </location>
</feature>
<feature type="region of interest" description="Disordered" evidence="5">
    <location>
        <begin position="360"/>
        <end position="437"/>
    </location>
</feature>
<dbReference type="Gene3D" id="3.20.20.370">
    <property type="entry name" value="Glycoside hydrolase/deacetylase"/>
    <property type="match status" value="1"/>
</dbReference>
<feature type="compositionally biased region" description="Basic and acidic residues" evidence="5">
    <location>
        <begin position="412"/>
        <end position="421"/>
    </location>
</feature>
<evidence type="ECO:0000256" key="3">
    <source>
        <dbReference type="ARBA" id="ARBA00020071"/>
    </source>
</evidence>
<dbReference type="Proteomes" id="UP000298179">
    <property type="component" value="Unassembled WGS sequence"/>
</dbReference>
<dbReference type="PANTHER" id="PTHR10587:SF134">
    <property type="entry name" value="SECRETED PROTEIN"/>
    <property type="match status" value="1"/>
</dbReference>
<feature type="compositionally biased region" description="Basic and acidic residues" evidence="5">
    <location>
        <begin position="360"/>
        <end position="372"/>
    </location>
</feature>
<protein>
    <recommendedName>
        <fullName evidence="3">Chitooligosaccharide deacetylase</fullName>
    </recommendedName>
    <alternativeName>
        <fullName evidence="4">Nodulation protein B</fullName>
    </alternativeName>
</protein>
<dbReference type="PROSITE" id="PS51677">
    <property type="entry name" value="NODB"/>
    <property type="match status" value="1"/>
</dbReference>
<name>A0A4Y8RGJ7_9HYPH</name>
<gene>
    <name evidence="8" type="ORF">E3C22_14360</name>
</gene>
<dbReference type="AlphaFoldDB" id="A0A4Y8RGJ7"/>
<feature type="compositionally biased region" description="Basic and acidic residues" evidence="5">
    <location>
        <begin position="382"/>
        <end position="394"/>
    </location>
</feature>
<comment type="caution">
    <text evidence="8">The sequence shown here is derived from an EMBL/GenBank/DDBJ whole genome shotgun (WGS) entry which is preliminary data.</text>
</comment>
<proteinExistence type="inferred from homology"/>
<feature type="signal peptide" evidence="6">
    <location>
        <begin position="1"/>
        <end position="29"/>
    </location>
</feature>
<comment type="function">
    <text evidence="1">Is involved in generating a small heat-stable compound (Nod), an acylated oligomer of N-acetylglucosamine, that stimulates mitosis in various plant protoplasts.</text>
</comment>
<evidence type="ECO:0000313" key="8">
    <source>
        <dbReference type="EMBL" id="TFF21849.1"/>
    </source>
</evidence>
<evidence type="ECO:0000256" key="2">
    <source>
        <dbReference type="ARBA" id="ARBA00010973"/>
    </source>
</evidence>
<evidence type="ECO:0000256" key="6">
    <source>
        <dbReference type="SAM" id="SignalP"/>
    </source>
</evidence>
<feature type="compositionally biased region" description="Pro residues" evidence="5">
    <location>
        <begin position="95"/>
        <end position="110"/>
    </location>
</feature>
<keyword evidence="6" id="KW-0732">Signal</keyword>
<evidence type="ECO:0000256" key="1">
    <source>
        <dbReference type="ARBA" id="ARBA00003236"/>
    </source>
</evidence>
<feature type="domain" description="NodB homology" evidence="7">
    <location>
        <begin position="126"/>
        <end position="331"/>
    </location>
</feature>
<organism evidence="8 9">
    <name type="scientific">Jiella endophytica</name>
    <dbReference type="NCBI Taxonomy" id="2558362"/>
    <lineage>
        <taxon>Bacteria</taxon>
        <taxon>Pseudomonadati</taxon>
        <taxon>Pseudomonadota</taxon>
        <taxon>Alphaproteobacteria</taxon>
        <taxon>Hyphomicrobiales</taxon>
        <taxon>Aurantimonadaceae</taxon>
        <taxon>Jiella</taxon>
    </lineage>
</organism>
<dbReference type="PANTHER" id="PTHR10587">
    <property type="entry name" value="GLYCOSYL TRANSFERASE-RELATED"/>
    <property type="match status" value="1"/>
</dbReference>
<sequence>MIARFRRSARGTAMAALFLAPLVASPAMAQQTPVRAGEEPRSLLLDQLYALAGRQRPLSFGSEAILTACWSPAELASKGAAEKAITHRGPDVRLGPPPRLRPQLSSPPLPAAEQNSIRHVDTGGEKLVALTFDVCEQNNEKAGYDGAIVDYLRASGVAATFFLGGKWMATHQERAMQIIADPLFEAGNHAWTHGNMRVLTGQDMQDQIDFTQAEYELTLDRLFEKPCALAAGAAEMRRIPLAIRAFRYPYGTCSAESLAAVNAAGLAAVQWDVVTGDPGKGTSARSIERTVANQVKPGSIVVMHANGRGWHTAEAVPQLVAALKAKGYRFVTVSQLIGAGRPVAAKTCYEVKPGDNSRYDRLFGRGTGDRPVHAASGPVRNGRGDPAKGEKALRPDPGASPDGVSRAMRKSLSTERDDAGTRARPKIASETLPASQP</sequence>
<reference evidence="8 9" key="1">
    <citation type="submission" date="2019-03" db="EMBL/GenBank/DDBJ databases">
        <title>Jiella endophytica sp. nov., a novel endophytic bacterium isolated from root of Ficus microcarpa Linn. f.</title>
        <authorList>
            <person name="Tuo L."/>
        </authorList>
    </citation>
    <scope>NUCLEOTIDE SEQUENCE [LARGE SCALE GENOMIC DNA]</scope>
    <source>
        <strain evidence="8 9">CBS5Q-3</strain>
    </source>
</reference>
<dbReference type="SUPFAM" id="SSF88713">
    <property type="entry name" value="Glycoside hydrolase/deacetylase"/>
    <property type="match status" value="1"/>
</dbReference>
<dbReference type="InterPro" id="IPR050248">
    <property type="entry name" value="Polysacc_deacetylase_ArnD"/>
</dbReference>
<dbReference type="RefSeq" id="WP_134762733.1">
    <property type="nucleotide sequence ID" value="NZ_SOZD01000004.1"/>
</dbReference>
<dbReference type="EMBL" id="SOZD01000004">
    <property type="protein sequence ID" value="TFF21849.1"/>
    <property type="molecule type" value="Genomic_DNA"/>
</dbReference>
<dbReference type="GO" id="GO:0005975">
    <property type="term" value="P:carbohydrate metabolic process"/>
    <property type="evidence" value="ECO:0007669"/>
    <property type="project" value="InterPro"/>
</dbReference>
<evidence type="ECO:0000259" key="7">
    <source>
        <dbReference type="PROSITE" id="PS51677"/>
    </source>
</evidence>
<accession>A0A4Y8RGJ7</accession>
<dbReference type="InterPro" id="IPR002509">
    <property type="entry name" value="NODB_dom"/>
</dbReference>
<evidence type="ECO:0000256" key="4">
    <source>
        <dbReference type="ARBA" id="ARBA00032976"/>
    </source>
</evidence>
<dbReference type="InterPro" id="IPR011330">
    <property type="entry name" value="Glyco_hydro/deAcase_b/a-brl"/>
</dbReference>
<dbReference type="GO" id="GO:0016810">
    <property type="term" value="F:hydrolase activity, acting on carbon-nitrogen (but not peptide) bonds"/>
    <property type="evidence" value="ECO:0007669"/>
    <property type="project" value="InterPro"/>
</dbReference>
<evidence type="ECO:0000256" key="5">
    <source>
        <dbReference type="SAM" id="MobiDB-lite"/>
    </source>
</evidence>
<evidence type="ECO:0000313" key="9">
    <source>
        <dbReference type="Proteomes" id="UP000298179"/>
    </source>
</evidence>
<feature type="region of interest" description="Disordered" evidence="5">
    <location>
        <begin position="87"/>
        <end position="112"/>
    </location>
</feature>
<dbReference type="OrthoDB" id="9784220at2"/>
<dbReference type="Pfam" id="PF01522">
    <property type="entry name" value="Polysacc_deac_1"/>
    <property type="match status" value="1"/>
</dbReference>
<keyword evidence="9" id="KW-1185">Reference proteome</keyword>